<dbReference type="PROSITE" id="PS50928">
    <property type="entry name" value="ABC_TM1"/>
    <property type="match status" value="1"/>
</dbReference>
<feature type="transmembrane region" description="Helical" evidence="7">
    <location>
        <begin position="253"/>
        <end position="270"/>
    </location>
</feature>
<feature type="transmembrane region" description="Helical" evidence="7">
    <location>
        <begin position="46"/>
        <end position="70"/>
    </location>
</feature>
<dbReference type="PANTHER" id="PTHR30151">
    <property type="entry name" value="ALKANE SULFONATE ABC TRANSPORTER-RELATED, MEMBRANE SUBUNIT"/>
    <property type="match status" value="1"/>
</dbReference>
<reference evidence="10 11" key="1">
    <citation type="submission" date="2022-07" db="EMBL/GenBank/DDBJ databases">
        <authorList>
            <person name="Li W.-J."/>
            <person name="Deng Q.-Q."/>
        </authorList>
    </citation>
    <scope>NUCLEOTIDE SEQUENCE [LARGE SCALE GENOMIC DNA]</scope>
    <source>
        <strain evidence="10 11">SYSU M60028</strain>
    </source>
</reference>
<dbReference type="Pfam" id="PF00528">
    <property type="entry name" value="BPD_transp_1"/>
    <property type="match status" value="1"/>
</dbReference>
<proteinExistence type="inferred from homology"/>
<sequence>MSPLRPAGPNPAPVVSNASRAPAARPPAGSPSSARPRARRGFAGPLAGLVLLALWEAATRLLAVPAWVLPAPSRVLTVLVTRADVILPEAAVTLGEIVCGLAVGGLVGVAAGLAMARWPLVERAVGPALVASQALPVFAIAPLLVVWFGFGIGSKVAMSSLIIFFPVATSFLEGLRRTPPGLVDLARLYSATPAQLLWLVRAPSALPSLAAGLRIAAAVAPIGAIVGEWVGASSGLGLLILHANARMQTDTVFAALVVLALISIALWAAVDAATRRLVRWAPDTLSR</sequence>
<keyword evidence="11" id="KW-1185">Reference proteome</keyword>
<dbReference type="Proteomes" id="UP001205890">
    <property type="component" value="Unassembled WGS sequence"/>
</dbReference>
<comment type="similarity">
    <text evidence="7">Belongs to the binding-protein-dependent transport system permease family.</text>
</comment>
<evidence type="ECO:0000313" key="11">
    <source>
        <dbReference type="Proteomes" id="UP001205890"/>
    </source>
</evidence>
<comment type="caution">
    <text evidence="10">The sequence shown here is derived from an EMBL/GenBank/DDBJ whole genome shotgun (WGS) entry which is preliminary data.</text>
</comment>
<evidence type="ECO:0000256" key="1">
    <source>
        <dbReference type="ARBA" id="ARBA00004651"/>
    </source>
</evidence>
<keyword evidence="5 7" id="KW-1133">Transmembrane helix</keyword>
<dbReference type="PANTHER" id="PTHR30151:SF20">
    <property type="entry name" value="ABC TRANSPORTER PERMEASE PROTEIN HI_0355-RELATED"/>
    <property type="match status" value="1"/>
</dbReference>
<evidence type="ECO:0000259" key="9">
    <source>
        <dbReference type="PROSITE" id="PS50928"/>
    </source>
</evidence>
<feature type="transmembrane region" description="Helical" evidence="7">
    <location>
        <begin position="156"/>
        <end position="175"/>
    </location>
</feature>
<dbReference type="RefSeq" id="WP_254745641.1">
    <property type="nucleotide sequence ID" value="NZ_JANCLU010000024.1"/>
</dbReference>
<evidence type="ECO:0000256" key="6">
    <source>
        <dbReference type="ARBA" id="ARBA00023136"/>
    </source>
</evidence>
<feature type="transmembrane region" description="Helical" evidence="7">
    <location>
        <begin position="222"/>
        <end position="241"/>
    </location>
</feature>
<evidence type="ECO:0000256" key="3">
    <source>
        <dbReference type="ARBA" id="ARBA00022475"/>
    </source>
</evidence>
<keyword evidence="6 7" id="KW-0472">Membrane</keyword>
<name>A0ABT1LID6_9HYPH</name>
<dbReference type="InterPro" id="IPR000515">
    <property type="entry name" value="MetI-like"/>
</dbReference>
<feature type="transmembrane region" description="Helical" evidence="7">
    <location>
        <begin position="128"/>
        <end position="150"/>
    </location>
</feature>
<feature type="transmembrane region" description="Helical" evidence="7">
    <location>
        <begin position="90"/>
        <end position="116"/>
    </location>
</feature>
<dbReference type="Gene3D" id="1.10.3720.10">
    <property type="entry name" value="MetI-like"/>
    <property type="match status" value="1"/>
</dbReference>
<evidence type="ECO:0000256" key="5">
    <source>
        <dbReference type="ARBA" id="ARBA00022989"/>
    </source>
</evidence>
<dbReference type="CDD" id="cd06261">
    <property type="entry name" value="TM_PBP2"/>
    <property type="match status" value="1"/>
</dbReference>
<evidence type="ECO:0000256" key="4">
    <source>
        <dbReference type="ARBA" id="ARBA00022692"/>
    </source>
</evidence>
<keyword evidence="2 7" id="KW-0813">Transport</keyword>
<evidence type="ECO:0000256" key="8">
    <source>
        <dbReference type="SAM" id="MobiDB-lite"/>
    </source>
</evidence>
<protein>
    <submittedName>
        <fullName evidence="10">ABC transporter permease</fullName>
    </submittedName>
</protein>
<keyword evidence="3" id="KW-1003">Cell membrane</keyword>
<accession>A0ABT1LID6</accession>
<dbReference type="SUPFAM" id="SSF161098">
    <property type="entry name" value="MetI-like"/>
    <property type="match status" value="1"/>
</dbReference>
<evidence type="ECO:0000256" key="2">
    <source>
        <dbReference type="ARBA" id="ARBA00022448"/>
    </source>
</evidence>
<gene>
    <name evidence="10" type="ORF">NK718_19200</name>
</gene>
<evidence type="ECO:0000313" key="10">
    <source>
        <dbReference type="EMBL" id="MCP8940658.1"/>
    </source>
</evidence>
<feature type="compositionally biased region" description="Pro residues" evidence="8">
    <location>
        <begin position="1"/>
        <end position="12"/>
    </location>
</feature>
<dbReference type="InterPro" id="IPR035906">
    <property type="entry name" value="MetI-like_sf"/>
</dbReference>
<keyword evidence="4 7" id="KW-0812">Transmembrane</keyword>
<feature type="domain" description="ABC transmembrane type-1" evidence="9">
    <location>
        <begin position="90"/>
        <end position="270"/>
    </location>
</feature>
<organism evidence="10 11">
    <name type="scientific">Alsobacter ponti</name>
    <dbReference type="NCBI Taxonomy" id="2962936"/>
    <lineage>
        <taxon>Bacteria</taxon>
        <taxon>Pseudomonadati</taxon>
        <taxon>Pseudomonadota</taxon>
        <taxon>Alphaproteobacteria</taxon>
        <taxon>Hyphomicrobiales</taxon>
        <taxon>Alsobacteraceae</taxon>
        <taxon>Alsobacter</taxon>
    </lineage>
</organism>
<evidence type="ECO:0000256" key="7">
    <source>
        <dbReference type="RuleBase" id="RU363032"/>
    </source>
</evidence>
<comment type="subcellular location">
    <subcellularLocation>
        <location evidence="1 7">Cell membrane</location>
        <topology evidence="1 7">Multi-pass membrane protein</topology>
    </subcellularLocation>
</comment>
<feature type="region of interest" description="Disordered" evidence="8">
    <location>
        <begin position="1"/>
        <end position="37"/>
    </location>
</feature>
<dbReference type="EMBL" id="JANCLU010000024">
    <property type="protein sequence ID" value="MCP8940658.1"/>
    <property type="molecule type" value="Genomic_DNA"/>
</dbReference>